<dbReference type="EC" id="6.1.1.20" evidence="13"/>
<evidence type="ECO:0000313" key="15">
    <source>
        <dbReference type="EMBL" id="QWV99236.1"/>
    </source>
</evidence>
<proteinExistence type="inferred from homology"/>
<dbReference type="PANTHER" id="PTHR11538:SF41">
    <property type="entry name" value="PHENYLALANINE--TRNA LIGASE, MITOCHONDRIAL"/>
    <property type="match status" value="1"/>
</dbReference>
<keyword evidence="7 13" id="KW-0547">Nucleotide-binding</keyword>
<keyword evidence="4 13" id="KW-0963">Cytoplasm</keyword>
<dbReference type="InterPro" id="IPR002319">
    <property type="entry name" value="Phenylalanyl-tRNA_Synthase"/>
</dbReference>
<keyword evidence="9 13" id="KW-0460">Magnesium</keyword>
<dbReference type="InterPro" id="IPR004529">
    <property type="entry name" value="Phe-tRNA-synth_IIc_asu"/>
</dbReference>
<feature type="binding site" evidence="13">
    <location>
        <position position="253"/>
    </location>
    <ligand>
        <name>Mg(2+)</name>
        <dbReference type="ChEBI" id="CHEBI:18420"/>
        <note>shared with beta subunit</note>
    </ligand>
</feature>
<keyword evidence="11 13" id="KW-0030">Aminoacyl-tRNA synthetase</keyword>
<evidence type="ECO:0000256" key="5">
    <source>
        <dbReference type="ARBA" id="ARBA00022598"/>
    </source>
</evidence>
<organism evidence="15 16">
    <name type="scientific">Geomonas diazotrophica</name>
    <dbReference type="NCBI Taxonomy" id="2843197"/>
    <lineage>
        <taxon>Bacteria</taxon>
        <taxon>Pseudomonadati</taxon>
        <taxon>Thermodesulfobacteriota</taxon>
        <taxon>Desulfuromonadia</taxon>
        <taxon>Geobacterales</taxon>
        <taxon>Geobacteraceae</taxon>
        <taxon>Geomonas</taxon>
    </lineage>
</organism>
<dbReference type="Pfam" id="PF02912">
    <property type="entry name" value="Phe_tRNA-synt_N"/>
    <property type="match status" value="1"/>
</dbReference>
<keyword evidence="16" id="KW-1185">Reference proteome</keyword>
<evidence type="ECO:0000256" key="4">
    <source>
        <dbReference type="ARBA" id="ARBA00022490"/>
    </source>
</evidence>
<dbReference type="InterPro" id="IPR004188">
    <property type="entry name" value="Phe-tRNA_ligase_II_N"/>
</dbReference>
<comment type="similarity">
    <text evidence="2 13">Belongs to the class-II aminoacyl-tRNA synthetase family. Phe-tRNA synthetase alpha subunit type 1 subfamily.</text>
</comment>
<dbReference type="HAMAP" id="MF_00281">
    <property type="entry name" value="Phe_tRNA_synth_alpha1"/>
    <property type="match status" value="1"/>
</dbReference>
<evidence type="ECO:0000259" key="14">
    <source>
        <dbReference type="PROSITE" id="PS50862"/>
    </source>
</evidence>
<evidence type="ECO:0000256" key="3">
    <source>
        <dbReference type="ARBA" id="ARBA00011209"/>
    </source>
</evidence>
<dbReference type="PANTHER" id="PTHR11538">
    <property type="entry name" value="PHENYLALANYL-TRNA SYNTHETASE"/>
    <property type="match status" value="1"/>
</dbReference>
<dbReference type="PROSITE" id="PS50862">
    <property type="entry name" value="AA_TRNA_LIGASE_II"/>
    <property type="match status" value="1"/>
</dbReference>
<dbReference type="CDD" id="cd00496">
    <property type="entry name" value="PheRS_alpha_core"/>
    <property type="match status" value="1"/>
</dbReference>
<sequence length="338" mass="37427">MKDKLEALLQEALSELGQASTEEGLQELRVKYLGKKGAVTGVMKGLGALSPEERPLVGQVVNTVKAKLEETLDARGAEIRAAVKAQRLAAEKIDVTLPGRKRPLGSKHPITLVTEEICSIFAALGFAVAEGPEIELDFYNFEALNLPKDHPARDMQDTFYFGESVLLRTHTSPVQIRTMLKQPPPVRIIAPGTVYRCDSDATHSPMFHQIEGLMVDKGITFGDLKGILTLFISQLFGKDIGVRLRPSFFPFTEPSAEVDIACVICRGKGCRVCKETGWLEILGSGMVDPEVYRHVGYDSEKYTGFAFGMGIERIAMLKYGIADMRLLFENDLRFLKQF</sequence>
<evidence type="ECO:0000256" key="8">
    <source>
        <dbReference type="ARBA" id="ARBA00022840"/>
    </source>
</evidence>
<protein>
    <recommendedName>
        <fullName evidence="13">Phenylalanine--tRNA ligase alpha subunit</fullName>
        <ecNumber evidence="13">6.1.1.20</ecNumber>
    </recommendedName>
    <alternativeName>
        <fullName evidence="13">Phenylalanyl-tRNA synthetase alpha subunit</fullName>
        <shortName evidence="13">PheRS</shortName>
    </alternativeName>
</protein>
<evidence type="ECO:0000256" key="1">
    <source>
        <dbReference type="ARBA" id="ARBA00004496"/>
    </source>
</evidence>
<dbReference type="Pfam" id="PF01409">
    <property type="entry name" value="tRNA-synt_2d"/>
    <property type="match status" value="1"/>
</dbReference>
<dbReference type="NCBIfam" id="TIGR00468">
    <property type="entry name" value="pheS"/>
    <property type="match status" value="1"/>
</dbReference>
<evidence type="ECO:0000256" key="9">
    <source>
        <dbReference type="ARBA" id="ARBA00022842"/>
    </source>
</evidence>
<name>A0ABX8JQ88_9BACT</name>
<accession>A0ABX8JQ88</accession>
<evidence type="ECO:0000256" key="6">
    <source>
        <dbReference type="ARBA" id="ARBA00022723"/>
    </source>
</evidence>
<dbReference type="EMBL" id="CP076724">
    <property type="protein sequence ID" value="QWV99236.1"/>
    <property type="molecule type" value="Genomic_DNA"/>
</dbReference>
<dbReference type="Proteomes" id="UP000683493">
    <property type="component" value="Chromosome"/>
</dbReference>
<dbReference type="InterPro" id="IPR006195">
    <property type="entry name" value="aa-tRNA-synth_II"/>
</dbReference>
<evidence type="ECO:0000256" key="2">
    <source>
        <dbReference type="ARBA" id="ARBA00010207"/>
    </source>
</evidence>
<evidence type="ECO:0000256" key="12">
    <source>
        <dbReference type="ARBA" id="ARBA00049255"/>
    </source>
</evidence>
<dbReference type="GO" id="GO:0004826">
    <property type="term" value="F:phenylalanine-tRNA ligase activity"/>
    <property type="evidence" value="ECO:0007669"/>
    <property type="project" value="UniProtKB-EC"/>
</dbReference>
<comment type="cofactor">
    <cofactor evidence="13">
        <name>Mg(2+)</name>
        <dbReference type="ChEBI" id="CHEBI:18420"/>
    </cofactor>
    <text evidence="13">Binds 2 magnesium ions per tetramer.</text>
</comment>
<feature type="domain" description="Aminoacyl-transfer RNA synthetases class-II family profile" evidence="14">
    <location>
        <begin position="120"/>
        <end position="317"/>
    </location>
</feature>
<reference evidence="15 16" key="1">
    <citation type="submission" date="2021-06" db="EMBL/GenBank/DDBJ databases">
        <title>Gemonas diversity in paddy soil.</title>
        <authorList>
            <person name="Liu G."/>
        </authorList>
    </citation>
    <scope>NUCLEOTIDE SEQUENCE [LARGE SCALE GENOMIC DNA]</scope>
    <source>
        <strain evidence="15 16">RG29</strain>
    </source>
</reference>
<evidence type="ECO:0000256" key="13">
    <source>
        <dbReference type="HAMAP-Rule" id="MF_00281"/>
    </source>
</evidence>
<keyword evidence="8 13" id="KW-0067">ATP-binding</keyword>
<comment type="catalytic activity">
    <reaction evidence="12 13">
        <text>tRNA(Phe) + L-phenylalanine + ATP = L-phenylalanyl-tRNA(Phe) + AMP + diphosphate + H(+)</text>
        <dbReference type="Rhea" id="RHEA:19413"/>
        <dbReference type="Rhea" id="RHEA-COMP:9668"/>
        <dbReference type="Rhea" id="RHEA-COMP:9699"/>
        <dbReference type="ChEBI" id="CHEBI:15378"/>
        <dbReference type="ChEBI" id="CHEBI:30616"/>
        <dbReference type="ChEBI" id="CHEBI:33019"/>
        <dbReference type="ChEBI" id="CHEBI:58095"/>
        <dbReference type="ChEBI" id="CHEBI:78442"/>
        <dbReference type="ChEBI" id="CHEBI:78531"/>
        <dbReference type="ChEBI" id="CHEBI:456215"/>
        <dbReference type="EC" id="6.1.1.20"/>
    </reaction>
</comment>
<dbReference type="InterPro" id="IPR022911">
    <property type="entry name" value="Phe_tRNA_ligase_alpha1_bac"/>
</dbReference>
<evidence type="ECO:0000256" key="11">
    <source>
        <dbReference type="ARBA" id="ARBA00023146"/>
    </source>
</evidence>
<evidence type="ECO:0000313" key="16">
    <source>
        <dbReference type="Proteomes" id="UP000683493"/>
    </source>
</evidence>
<comment type="subcellular location">
    <subcellularLocation>
        <location evidence="1 13">Cytoplasm</location>
    </subcellularLocation>
</comment>
<comment type="subunit">
    <text evidence="3 13">Tetramer of two alpha and two beta subunits.</text>
</comment>
<evidence type="ECO:0000256" key="7">
    <source>
        <dbReference type="ARBA" id="ARBA00022741"/>
    </source>
</evidence>
<keyword evidence="6 13" id="KW-0479">Metal-binding</keyword>
<evidence type="ECO:0000256" key="10">
    <source>
        <dbReference type="ARBA" id="ARBA00022917"/>
    </source>
</evidence>
<keyword evidence="10 13" id="KW-0648">Protein biosynthesis</keyword>
<keyword evidence="5 13" id="KW-0436">Ligase</keyword>
<gene>
    <name evidence="13 15" type="primary">pheS</name>
    <name evidence="15" type="ORF">KP005_08150</name>
</gene>